<evidence type="ECO:0000313" key="2">
    <source>
        <dbReference type="Proteomes" id="UP001500897"/>
    </source>
</evidence>
<sequence length="225" mass="23213">MEARPRPIAHLGTEELPVNRYRTAFAAATCIVVLSVLTACASTGKAAGTAASATTATGRVDAVTYTTLQNLESALGEQGRGSYKDVFGDLELDDHGGVVKLYATDDVRARGMVKAAADAHPGIDAAKVVIIKSKYARKDVDPVIKKIGDAAQAKTLPYVVYTAQMAPRASGIEVTTDKGGAASTALKDALAALADGIPVTVAEGPELQNLPATTEPLPATMSPHN</sequence>
<reference evidence="1 2" key="1">
    <citation type="journal article" date="2019" name="Int. J. Syst. Evol. Microbiol.">
        <title>The Global Catalogue of Microorganisms (GCM) 10K type strain sequencing project: providing services to taxonomists for standard genome sequencing and annotation.</title>
        <authorList>
            <consortium name="The Broad Institute Genomics Platform"/>
            <consortium name="The Broad Institute Genome Sequencing Center for Infectious Disease"/>
            <person name="Wu L."/>
            <person name="Ma J."/>
        </authorList>
    </citation>
    <scope>NUCLEOTIDE SEQUENCE [LARGE SCALE GENOMIC DNA]</scope>
    <source>
        <strain evidence="1 2">JCM 14559</strain>
    </source>
</reference>
<name>A0ABN2WI39_9ACTN</name>
<comment type="caution">
    <text evidence="1">The sequence shown here is derived from an EMBL/GenBank/DDBJ whole genome shotgun (WGS) entry which is preliminary data.</text>
</comment>
<organism evidence="1 2">
    <name type="scientific">Kitasatospora saccharophila</name>
    <dbReference type="NCBI Taxonomy" id="407973"/>
    <lineage>
        <taxon>Bacteria</taxon>
        <taxon>Bacillati</taxon>
        <taxon>Actinomycetota</taxon>
        <taxon>Actinomycetes</taxon>
        <taxon>Kitasatosporales</taxon>
        <taxon>Streptomycetaceae</taxon>
        <taxon>Kitasatospora</taxon>
    </lineage>
</organism>
<gene>
    <name evidence="1" type="ORF">GCM10009759_19130</name>
</gene>
<protein>
    <submittedName>
        <fullName evidence="1">Uncharacterized protein</fullName>
    </submittedName>
</protein>
<dbReference type="Proteomes" id="UP001500897">
    <property type="component" value="Unassembled WGS sequence"/>
</dbReference>
<proteinExistence type="predicted"/>
<accession>A0ABN2WI39</accession>
<keyword evidence="2" id="KW-1185">Reference proteome</keyword>
<evidence type="ECO:0000313" key="1">
    <source>
        <dbReference type="EMBL" id="GAA2093007.1"/>
    </source>
</evidence>
<dbReference type="EMBL" id="BAAANS010000010">
    <property type="protein sequence ID" value="GAA2093007.1"/>
    <property type="molecule type" value="Genomic_DNA"/>
</dbReference>